<keyword evidence="2" id="KW-1185">Reference proteome</keyword>
<sequence length="99" mass="11774">MKKVWIQNTEQLELVREEIRVSSLFSHPNLLPLLDHAIISVKVIGQSGYFYLIYNYYSYIFLNIKLDTYRIVTRLLPWLDNFSIELMVSNHSFGFDFGH</sequence>
<dbReference type="AlphaFoldDB" id="A0AAN7DUW1"/>
<reference evidence="1 2" key="1">
    <citation type="journal article" date="2023" name="G3 (Bethesda)">
        <title>A haplotype-resolved chromosome-scale genome for Quercus rubra L. provides insights into the genetics of adaptive traits for red oak species.</title>
        <authorList>
            <person name="Kapoor B."/>
            <person name="Jenkins J."/>
            <person name="Schmutz J."/>
            <person name="Zhebentyayeva T."/>
            <person name="Kuelheim C."/>
            <person name="Coggeshall M."/>
            <person name="Heim C."/>
            <person name="Lasky J.R."/>
            <person name="Leites L."/>
            <person name="Islam-Faridi N."/>
            <person name="Romero-Severson J."/>
            <person name="DeLeo V.L."/>
            <person name="Lucas S.M."/>
            <person name="Lazic D."/>
            <person name="Gailing O."/>
            <person name="Carlson J."/>
            <person name="Staton M."/>
        </authorList>
    </citation>
    <scope>NUCLEOTIDE SEQUENCE [LARGE SCALE GENOMIC DNA]</scope>
    <source>
        <strain evidence="1">Pseudo-F2</strain>
    </source>
</reference>
<dbReference type="SUPFAM" id="SSF56112">
    <property type="entry name" value="Protein kinase-like (PK-like)"/>
    <property type="match status" value="1"/>
</dbReference>
<protein>
    <recommendedName>
        <fullName evidence="3">Protein kinase domain-containing protein</fullName>
    </recommendedName>
</protein>
<evidence type="ECO:0008006" key="3">
    <source>
        <dbReference type="Google" id="ProtNLM"/>
    </source>
</evidence>
<gene>
    <name evidence="1" type="ORF">RGQ29_032752</name>
</gene>
<dbReference type="Proteomes" id="UP001324115">
    <property type="component" value="Unassembled WGS sequence"/>
</dbReference>
<proteinExistence type="predicted"/>
<evidence type="ECO:0000313" key="1">
    <source>
        <dbReference type="EMBL" id="KAK4549313.1"/>
    </source>
</evidence>
<dbReference type="EMBL" id="JAXUIC010000192">
    <property type="protein sequence ID" value="KAK4549313.1"/>
    <property type="molecule type" value="Genomic_DNA"/>
</dbReference>
<organism evidence="1 2">
    <name type="scientific">Quercus rubra</name>
    <name type="common">Northern red oak</name>
    <name type="synonym">Quercus borealis</name>
    <dbReference type="NCBI Taxonomy" id="3512"/>
    <lineage>
        <taxon>Eukaryota</taxon>
        <taxon>Viridiplantae</taxon>
        <taxon>Streptophyta</taxon>
        <taxon>Embryophyta</taxon>
        <taxon>Tracheophyta</taxon>
        <taxon>Spermatophyta</taxon>
        <taxon>Magnoliopsida</taxon>
        <taxon>eudicotyledons</taxon>
        <taxon>Gunneridae</taxon>
        <taxon>Pentapetalae</taxon>
        <taxon>rosids</taxon>
        <taxon>fabids</taxon>
        <taxon>Fagales</taxon>
        <taxon>Fagaceae</taxon>
        <taxon>Quercus</taxon>
    </lineage>
</organism>
<accession>A0AAN7DUW1</accession>
<name>A0AAN7DUW1_QUERU</name>
<dbReference type="InterPro" id="IPR011009">
    <property type="entry name" value="Kinase-like_dom_sf"/>
</dbReference>
<evidence type="ECO:0000313" key="2">
    <source>
        <dbReference type="Proteomes" id="UP001324115"/>
    </source>
</evidence>
<comment type="caution">
    <text evidence="1">The sequence shown here is derived from an EMBL/GenBank/DDBJ whole genome shotgun (WGS) entry which is preliminary data.</text>
</comment>